<name>A0A9W8E2K7_9FUNG</name>
<dbReference type="EMBL" id="JANBPY010001102">
    <property type="protein sequence ID" value="KAJ1961610.1"/>
    <property type="molecule type" value="Genomic_DNA"/>
</dbReference>
<organism evidence="1 2">
    <name type="scientific">Dispira parvispora</name>
    <dbReference type="NCBI Taxonomy" id="1520584"/>
    <lineage>
        <taxon>Eukaryota</taxon>
        <taxon>Fungi</taxon>
        <taxon>Fungi incertae sedis</taxon>
        <taxon>Zoopagomycota</taxon>
        <taxon>Kickxellomycotina</taxon>
        <taxon>Dimargaritomycetes</taxon>
        <taxon>Dimargaritales</taxon>
        <taxon>Dimargaritaceae</taxon>
        <taxon>Dispira</taxon>
    </lineage>
</organism>
<dbReference type="AlphaFoldDB" id="A0A9W8E2K7"/>
<evidence type="ECO:0000313" key="2">
    <source>
        <dbReference type="Proteomes" id="UP001150925"/>
    </source>
</evidence>
<dbReference type="Proteomes" id="UP001150925">
    <property type="component" value="Unassembled WGS sequence"/>
</dbReference>
<accession>A0A9W8E2K7</accession>
<reference evidence="1" key="1">
    <citation type="submission" date="2022-07" db="EMBL/GenBank/DDBJ databases">
        <title>Phylogenomic reconstructions and comparative analyses of Kickxellomycotina fungi.</title>
        <authorList>
            <person name="Reynolds N.K."/>
            <person name="Stajich J.E."/>
            <person name="Barry K."/>
            <person name="Grigoriev I.V."/>
            <person name="Crous P."/>
            <person name="Smith M.E."/>
        </authorList>
    </citation>
    <scope>NUCLEOTIDE SEQUENCE</scope>
    <source>
        <strain evidence="1">RSA 1196</strain>
    </source>
</reference>
<keyword evidence="2" id="KW-1185">Reference proteome</keyword>
<gene>
    <name evidence="1" type="ORF">IWQ62_003806</name>
</gene>
<protein>
    <submittedName>
        <fullName evidence="1">Uncharacterized protein</fullName>
    </submittedName>
</protein>
<comment type="caution">
    <text evidence="1">The sequence shown here is derived from an EMBL/GenBank/DDBJ whole genome shotgun (WGS) entry which is preliminary data.</text>
</comment>
<sequence length="82" mass="8950">MLHSQSSGIAPPLFNAKPQETVVKRSVAKQTTAQGNRLVRNTDGPTLKLSPTHLIQGQSIAQLVRQGTWRTLLSGPNFVEVF</sequence>
<dbReference type="OrthoDB" id="10304128at2759"/>
<feature type="non-terminal residue" evidence="1">
    <location>
        <position position="82"/>
    </location>
</feature>
<proteinExistence type="predicted"/>
<evidence type="ECO:0000313" key="1">
    <source>
        <dbReference type="EMBL" id="KAJ1961610.1"/>
    </source>
</evidence>